<dbReference type="SFLD" id="SFLDG00002">
    <property type="entry name" value="C1.7:_P-type_atpase_like"/>
    <property type="match status" value="1"/>
</dbReference>
<evidence type="ECO:0000313" key="13">
    <source>
        <dbReference type="EMBL" id="QNO41522.1"/>
    </source>
</evidence>
<dbReference type="SUPFAM" id="SSF56784">
    <property type="entry name" value="HAD-like"/>
    <property type="match status" value="1"/>
</dbReference>
<feature type="transmembrane region" description="Helical" evidence="11">
    <location>
        <begin position="75"/>
        <end position="95"/>
    </location>
</feature>
<feature type="transmembrane region" description="Helical" evidence="11">
    <location>
        <begin position="674"/>
        <end position="700"/>
    </location>
</feature>
<feature type="transmembrane region" description="Helical" evidence="11">
    <location>
        <begin position="283"/>
        <end position="300"/>
    </location>
</feature>
<evidence type="ECO:0000313" key="14">
    <source>
        <dbReference type="EMBL" id="QNO48268.1"/>
    </source>
</evidence>
<dbReference type="AlphaFoldDB" id="A0A7G9YJT4"/>
<keyword evidence="8" id="KW-1278">Translocase</keyword>
<feature type="transmembrane region" description="Helical" evidence="11">
    <location>
        <begin position="242"/>
        <end position="263"/>
    </location>
</feature>
<evidence type="ECO:0000256" key="5">
    <source>
        <dbReference type="ARBA" id="ARBA00022741"/>
    </source>
</evidence>
<proteinExistence type="predicted"/>
<dbReference type="Pfam" id="PF00690">
    <property type="entry name" value="Cation_ATPase_N"/>
    <property type="match status" value="1"/>
</dbReference>
<keyword evidence="4 11" id="KW-0812">Transmembrane</keyword>
<dbReference type="GO" id="GO:1902600">
    <property type="term" value="P:proton transmembrane transport"/>
    <property type="evidence" value="ECO:0007669"/>
    <property type="project" value="TreeGrafter"/>
</dbReference>
<evidence type="ECO:0000256" key="8">
    <source>
        <dbReference type="ARBA" id="ARBA00022967"/>
    </source>
</evidence>
<dbReference type="InterPro" id="IPR023214">
    <property type="entry name" value="HAD_sf"/>
</dbReference>
<dbReference type="GO" id="GO:0005391">
    <property type="term" value="F:P-type sodium:potassium-exchanging transporter activity"/>
    <property type="evidence" value="ECO:0007669"/>
    <property type="project" value="TreeGrafter"/>
</dbReference>
<dbReference type="InterPro" id="IPR044492">
    <property type="entry name" value="P_typ_ATPase_HD_dom"/>
</dbReference>
<feature type="domain" description="Cation-transporting P-type ATPase N-terminal" evidence="12">
    <location>
        <begin position="1"/>
        <end position="69"/>
    </location>
</feature>
<dbReference type="SFLD" id="SFLDS00003">
    <property type="entry name" value="Haloacid_Dehalogenase"/>
    <property type="match status" value="1"/>
</dbReference>
<accession>A0A7G9YJT4</accession>
<dbReference type="InterPro" id="IPR008250">
    <property type="entry name" value="ATPase_P-typ_transduc_dom_A_sf"/>
</dbReference>
<dbReference type="Gene3D" id="2.70.150.10">
    <property type="entry name" value="Calcium-transporting ATPase, cytoplasmic transduction domain A"/>
    <property type="match status" value="1"/>
</dbReference>
<evidence type="ECO:0000256" key="6">
    <source>
        <dbReference type="ARBA" id="ARBA00022840"/>
    </source>
</evidence>
<reference evidence="14" key="1">
    <citation type="submission" date="2020-06" db="EMBL/GenBank/DDBJ databases">
        <title>Unique genomic features of the anaerobic methanotrophic archaea.</title>
        <authorList>
            <person name="Chadwick G.L."/>
            <person name="Skennerton C.T."/>
            <person name="Laso-Perez R."/>
            <person name="Leu A.O."/>
            <person name="Speth D.R."/>
            <person name="Yu H."/>
            <person name="Morgan-Lang C."/>
            <person name="Hatzenpichler R."/>
            <person name="Goudeau D."/>
            <person name="Malmstrom R."/>
            <person name="Brazelton W.J."/>
            <person name="Woyke T."/>
            <person name="Hallam S.J."/>
            <person name="Tyson G.W."/>
            <person name="Wegener G."/>
            <person name="Boetius A."/>
            <person name="Orphan V."/>
        </authorList>
    </citation>
    <scope>NUCLEOTIDE SEQUENCE</scope>
</reference>
<dbReference type="InterPro" id="IPR004014">
    <property type="entry name" value="ATPase_P-typ_cation-transptr_N"/>
</dbReference>
<feature type="transmembrane region" description="Helical" evidence="11">
    <location>
        <begin position="712"/>
        <end position="730"/>
    </location>
</feature>
<keyword evidence="9 11" id="KW-1133">Transmembrane helix</keyword>
<dbReference type="GO" id="GO:0036376">
    <property type="term" value="P:sodium ion export across plasma membrane"/>
    <property type="evidence" value="ECO:0007669"/>
    <property type="project" value="TreeGrafter"/>
</dbReference>
<dbReference type="Pfam" id="PF13246">
    <property type="entry name" value="Cation_ATPase"/>
    <property type="match status" value="1"/>
</dbReference>
<dbReference type="SUPFAM" id="SSF81660">
    <property type="entry name" value="Metal cation-transporting ATPase, ATP-binding domain N"/>
    <property type="match status" value="1"/>
</dbReference>
<dbReference type="PANTHER" id="PTHR43294">
    <property type="entry name" value="SODIUM/POTASSIUM-TRANSPORTING ATPASE SUBUNIT ALPHA"/>
    <property type="match status" value="1"/>
</dbReference>
<dbReference type="Pfam" id="PF00122">
    <property type="entry name" value="E1-E2_ATPase"/>
    <property type="match status" value="1"/>
</dbReference>
<dbReference type="Gene3D" id="3.40.50.1000">
    <property type="entry name" value="HAD superfamily/HAD-like"/>
    <property type="match status" value="1"/>
</dbReference>
<dbReference type="GO" id="GO:0030007">
    <property type="term" value="P:intracellular potassium ion homeostasis"/>
    <property type="evidence" value="ECO:0007669"/>
    <property type="project" value="TreeGrafter"/>
</dbReference>
<feature type="transmembrane region" description="Helical" evidence="11">
    <location>
        <begin position="796"/>
        <end position="818"/>
    </location>
</feature>
<keyword evidence="5" id="KW-0547">Nucleotide-binding</keyword>
<dbReference type="InterPro" id="IPR036412">
    <property type="entry name" value="HAD-like_sf"/>
</dbReference>
<keyword evidence="3" id="KW-0597">Phosphoprotein</keyword>
<dbReference type="InterPro" id="IPR018303">
    <property type="entry name" value="ATPase_P-typ_P_site"/>
</dbReference>
<dbReference type="EMBL" id="MT631316">
    <property type="protein sequence ID" value="QNO48268.1"/>
    <property type="molecule type" value="Genomic_DNA"/>
</dbReference>
<feature type="transmembrane region" description="Helical" evidence="11">
    <location>
        <begin position="830"/>
        <end position="851"/>
    </location>
</feature>
<dbReference type="GO" id="GO:1990573">
    <property type="term" value="P:potassium ion import across plasma membrane"/>
    <property type="evidence" value="ECO:0007669"/>
    <property type="project" value="TreeGrafter"/>
</dbReference>
<evidence type="ECO:0000256" key="11">
    <source>
        <dbReference type="SAM" id="Phobius"/>
    </source>
</evidence>
<dbReference type="InterPro" id="IPR006068">
    <property type="entry name" value="ATPase_P-typ_cation-transptr_C"/>
</dbReference>
<evidence type="ECO:0000256" key="1">
    <source>
        <dbReference type="ARBA" id="ARBA00004651"/>
    </source>
</evidence>
<name>A0A7G9YJT4_9EURY</name>
<dbReference type="GO" id="GO:0005886">
    <property type="term" value="C:plasma membrane"/>
    <property type="evidence" value="ECO:0007669"/>
    <property type="project" value="UniProtKB-SubCell"/>
</dbReference>
<evidence type="ECO:0000256" key="9">
    <source>
        <dbReference type="ARBA" id="ARBA00022989"/>
    </source>
</evidence>
<evidence type="ECO:0000256" key="10">
    <source>
        <dbReference type="ARBA" id="ARBA00023136"/>
    </source>
</evidence>
<dbReference type="GO" id="GO:0005524">
    <property type="term" value="F:ATP binding"/>
    <property type="evidence" value="ECO:0007669"/>
    <property type="project" value="UniProtKB-KW"/>
</dbReference>
<keyword evidence="6 14" id="KW-0067">ATP-binding</keyword>
<dbReference type="InterPro" id="IPR023298">
    <property type="entry name" value="ATPase_P-typ_TM_dom_sf"/>
</dbReference>
<gene>
    <name evidence="14" type="primary">kdpB</name>
    <name evidence="13" type="ORF">ENJCFOFA_00004</name>
    <name evidence="14" type="ORF">FILMCLBC_00014</name>
</gene>
<dbReference type="SUPFAM" id="SSF81653">
    <property type="entry name" value="Calcium ATPase, transduction domain A"/>
    <property type="match status" value="1"/>
</dbReference>
<protein>
    <submittedName>
        <fullName evidence="14">Potassium-transporting ATPase ATP-binding subunit</fullName>
    </submittedName>
</protein>
<dbReference type="InterPro" id="IPR059000">
    <property type="entry name" value="ATPase_P-type_domA"/>
</dbReference>
<dbReference type="SUPFAM" id="SSF81665">
    <property type="entry name" value="Calcium ATPase, transmembrane domain M"/>
    <property type="match status" value="1"/>
</dbReference>
<evidence type="ECO:0000256" key="2">
    <source>
        <dbReference type="ARBA" id="ARBA00022475"/>
    </source>
</evidence>
<dbReference type="PANTHER" id="PTHR43294:SF21">
    <property type="entry name" value="CATION TRANSPORTING ATPASE"/>
    <property type="match status" value="1"/>
</dbReference>
<dbReference type="InterPro" id="IPR023299">
    <property type="entry name" value="ATPase_P-typ_cyto_dom_N"/>
</dbReference>
<dbReference type="Gene3D" id="1.20.1110.10">
    <property type="entry name" value="Calcium-transporting ATPase, transmembrane domain"/>
    <property type="match status" value="1"/>
</dbReference>
<dbReference type="FunFam" id="2.70.150.10:FF:000160">
    <property type="entry name" value="Sarcoplasmic/endoplasmic reticulum calcium ATPase 1"/>
    <property type="match status" value="1"/>
</dbReference>
<dbReference type="NCBIfam" id="TIGR01494">
    <property type="entry name" value="ATPase_P-type"/>
    <property type="match status" value="3"/>
</dbReference>
<evidence type="ECO:0000256" key="7">
    <source>
        <dbReference type="ARBA" id="ARBA00022842"/>
    </source>
</evidence>
<dbReference type="EMBL" id="MT630649">
    <property type="protein sequence ID" value="QNO41522.1"/>
    <property type="molecule type" value="Genomic_DNA"/>
</dbReference>
<dbReference type="PRINTS" id="PR00119">
    <property type="entry name" value="CATATPASE"/>
</dbReference>
<dbReference type="PROSITE" id="PS00154">
    <property type="entry name" value="ATPASE_E1_E2"/>
    <property type="match status" value="1"/>
</dbReference>
<feature type="transmembrane region" description="Helical" evidence="11">
    <location>
        <begin position="863"/>
        <end position="882"/>
    </location>
</feature>
<dbReference type="Pfam" id="PF00689">
    <property type="entry name" value="Cation_ATPase_C"/>
    <property type="match status" value="1"/>
</dbReference>
<organism evidence="14">
    <name type="scientific">Candidatus Methanogaster sp. ANME-2c ERB4</name>
    <dbReference type="NCBI Taxonomy" id="2759911"/>
    <lineage>
        <taxon>Archaea</taxon>
        <taxon>Methanobacteriati</taxon>
        <taxon>Methanobacteriota</taxon>
        <taxon>Stenosarchaea group</taxon>
        <taxon>Methanomicrobia</taxon>
        <taxon>Methanosarcinales</taxon>
        <taxon>ANME-2 cluster</taxon>
        <taxon>Candidatus Methanogasteraceae</taxon>
        <taxon>Candidatus Methanogaster</taxon>
    </lineage>
</organism>
<feature type="transmembrane region" description="Helical" evidence="11">
    <location>
        <begin position="758"/>
        <end position="776"/>
    </location>
</feature>
<dbReference type="InterPro" id="IPR001757">
    <property type="entry name" value="P_typ_ATPase"/>
</dbReference>
<dbReference type="PRINTS" id="PR00120">
    <property type="entry name" value="HATPASE"/>
</dbReference>
<evidence type="ECO:0000259" key="12">
    <source>
        <dbReference type="SMART" id="SM00831"/>
    </source>
</evidence>
<evidence type="ECO:0000256" key="3">
    <source>
        <dbReference type="ARBA" id="ARBA00022553"/>
    </source>
</evidence>
<keyword evidence="7" id="KW-0460">Magnesium</keyword>
<comment type="subcellular location">
    <subcellularLocation>
        <location evidence="1">Cell membrane</location>
        <topology evidence="1">Multi-pass membrane protein</topology>
    </subcellularLocation>
</comment>
<evidence type="ECO:0000256" key="4">
    <source>
        <dbReference type="ARBA" id="ARBA00022692"/>
    </source>
</evidence>
<dbReference type="GO" id="GO:0016887">
    <property type="term" value="F:ATP hydrolysis activity"/>
    <property type="evidence" value="ECO:0007669"/>
    <property type="project" value="InterPro"/>
</dbReference>
<dbReference type="InterPro" id="IPR050510">
    <property type="entry name" value="Cation_transp_ATPase_P-type"/>
</dbReference>
<sequence>MTAEEAFDALHSEQSGLSTEEVKARLERYGYNEIKFKKRSAILRFLAQFNSPLIIILLVCAAITSALSIWEGADLWMDTVVILAVVLANTIIGFIQEGKAEASVEALEKMMTPECTVMRGGEEAVIQALELVPGDVVILEGGDKVAADMRLFQTKNLSADESAITGESVPTLKKTEPATGERTVADQNCILFSGTFVTKGTGQGVVVGTGEQTEIGRIAKLIIETKKITTPLTRKMAEFTRVLVIAILAITVLNFVLALWFGIEIATAFLASVSMAVAAIPEGLPAVVTMALAIGVTAMARRNAIIKRLPAAETLGCTTVICSDKTGTLTKNQMTVSWVYSGGRDYAVSGVGYEPVGAFTPDQMSEELVETLKVGYLCNDAKIEQKGSYSVIGDPTEGALRVSAMKAGIDGLGEPLHRLDEIPFDSEQQYMATLHEGDGKHILFVKGSPEQVLGMCQTRMVDGEIEPIDKVEILAKADEMAEEALRLLAMAYKVVSSESSSIDMSDLTDMTFLGIQGMIDPAREEAIDGVARCKSAGIRVVMATGDHEMTARAVARKLGIDAERAITGGELSKMDNDRLYDLALNVSVYARVAPEDKFRITKAFQKHGKVVAMTGDGVNDAPALKAADIGIAMGITGTEVSKEAADMILADDNFATIVSAVEEGRYVYDNIKKVILYTLPTNGGQALLVLGAILLAPFLILFQDRLPLAPVQILWINLFDAVALALPIIMEPMEKDLLEKPPRDPDERITDPPFFKKVGLVSIVMAISGFAIYYHYGMPAIDGSAVLHSDVLTQAQTAAFTTVVLVHLCYVVTARSITESAFTFSPFSNRWLLGGMVLTIVTQLTIVYHPIGNAILGTAPLPLDWWWLMILFALPGFFAIEIEKWLTKRFGRHSG</sequence>
<dbReference type="Gene3D" id="3.40.1110.10">
    <property type="entry name" value="Calcium-transporting ATPase, cytoplasmic domain N"/>
    <property type="match status" value="1"/>
</dbReference>
<keyword evidence="10 11" id="KW-0472">Membrane</keyword>
<dbReference type="SMART" id="SM00831">
    <property type="entry name" value="Cation_ATPase_N"/>
    <property type="match status" value="1"/>
</dbReference>
<feature type="transmembrane region" description="Helical" evidence="11">
    <location>
        <begin position="45"/>
        <end position="69"/>
    </location>
</feature>
<dbReference type="GO" id="GO:0006883">
    <property type="term" value="P:intracellular sodium ion homeostasis"/>
    <property type="evidence" value="ECO:0007669"/>
    <property type="project" value="TreeGrafter"/>
</dbReference>
<keyword evidence="2" id="KW-1003">Cell membrane</keyword>
<dbReference type="SFLD" id="SFLDF00027">
    <property type="entry name" value="p-type_atpase"/>
    <property type="match status" value="1"/>
</dbReference>